<evidence type="ECO:0000313" key="2">
    <source>
        <dbReference type="Proteomes" id="UP000214603"/>
    </source>
</evidence>
<dbReference type="Pfam" id="PF01042">
    <property type="entry name" value="Ribonuc_L-PSP"/>
    <property type="match status" value="1"/>
</dbReference>
<gene>
    <name evidence="1" type="ORF">CEY11_10260</name>
</gene>
<dbReference type="AlphaFoldDB" id="A0A225MGN4"/>
<accession>A0A225MGN4</accession>
<name>A0A225MGN4_9BURK</name>
<comment type="caution">
    <text evidence="1">The sequence shown here is derived from an EMBL/GenBank/DDBJ whole genome shotgun (WGS) entry which is preliminary data.</text>
</comment>
<dbReference type="InterPro" id="IPR035959">
    <property type="entry name" value="RutC-like_sf"/>
</dbReference>
<dbReference type="InterPro" id="IPR006175">
    <property type="entry name" value="YjgF/YER057c/UK114"/>
</dbReference>
<sequence length="115" mass="12586">MIKRLGTEGRFATAVVVQGCVYLSGLMANDRNGGVKEQTADILAQIERRLAEAGSDKQHLISVSIWLEDINDFNEMNEAWDAWVDPHAKPVRATVQSLNAGEGALVEIMAHALLK</sequence>
<evidence type="ECO:0008006" key="3">
    <source>
        <dbReference type="Google" id="ProtNLM"/>
    </source>
</evidence>
<dbReference type="PANTHER" id="PTHR47328">
    <property type="match status" value="1"/>
</dbReference>
<organism evidence="1 2">
    <name type="scientific">Candidimonas nitroreducens</name>
    <dbReference type="NCBI Taxonomy" id="683354"/>
    <lineage>
        <taxon>Bacteria</taxon>
        <taxon>Pseudomonadati</taxon>
        <taxon>Pseudomonadota</taxon>
        <taxon>Betaproteobacteria</taxon>
        <taxon>Burkholderiales</taxon>
        <taxon>Alcaligenaceae</taxon>
        <taxon>Candidimonas</taxon>
    </lineage>
</organism>
<keyword evidence="2" id="KW-1185">Reference proteome</keyword>
<protein>
    <recommendedName>
        <fullName evidence="3">RidA/YER057c/UK114 family protein</fullName>
    </recommendedName>
</protein>
<dbReference type="CDD" id="cd06150">
    <property type="entry name" value="YjgF_YER057c_UK114_like_2"/>
    <property type="match status" value="1"/>
</dbReference>
<evidence type="ECO:0000313" key="1">
    <source>
        <dbReference type="EMBL" id="OWT60052.1"/>
    </source>
</evidence>
<dbReference type="SUPFAM" id="SSF55298">
    <property type="entry name" value="YjgF-like"/>
    <property type="match status" value="1"/>
</dbReference>
<dbReference type="InterPro" id="IPR035709">
    <property type="entry name" value="YoaB-like"/>
</dbReference>
<dbReference type="EMBL" id="NJIH01000006">
    <property type="protein sequence ID" value="OWT60052.1"/>
    <property type="molecule type" value="Genomic_DNA"/>
</dbReference>
<dbReference type="PANTHER" id="PTHR47328:SF1">
    <property type="entry name" value="RUTC FAMILY PROTEIN YOAB"/>
    <property type="match status" value="1"/>
</dbReference>
<proteinExistence type="predicted"/>
<dbReference type="OrthoDB" id="6899345at2"/>
<dbReference type="Proteomes" id="UP000214603">
    <property type="component" value="Unassembled WGS sequence"/>
</dbReference>
<dbReference type="RefSeq" id="WP_088603310.1">
    <property type="nucleotide sequence ID" value="NZ_NJIH01000006.1"/>
</dbReference>
<dbReference type="Gene3D" id="3.30.1330.40">
    <property type="entry name" value="RutC-like"/>
    <property type="match status" value="1"/>
</dbReference>
<reference evidence="2" key="1">
    <citation type="submission" date="2017-06" db="EMBL/GenBank/DDBJ databases">
        <title>Herbaspirillum phytohormonus sp. nov., isolated from the root nodule of Robinia pseudoacacia in lead-zinc mine.</title>
        <authorList>
            <person name="Fan M."/>
            <person name="Lin Y."/>
        </authorList>
    </citation>
    <scope>NUCLEOTIDE SEQUENCE [LARGE SCALE GENOMIC DNA]</scope>
    <source>
        <strain evidence="2">SC-089</strain>
    </source>
</reference>